<evidence type="ECO:0000313" key="1">
    <source>
        <dbReference type="EMBL" id="SNX66877.1"/>
    </source>
</evidence>
<sequence length="42" mass="4557">MKELIGPCTVCGKDIYCLDGFLNGVIQDDGTVICFDCEGEEI</sequence>
<gene>
    <name evidence="1" type="ORF">SAMN05877753_101190</name>
</gene>
<organism evidence="1 2">
    <name type="scientific">Bacillus oleivorans</name>
    <dbReference type="NCBI Taxonomy" id="1448271"/>
    <lineage>
        <taxon>Bacteria</taxon>
        <taxon>Bacillati</taxon>
        <taxon>Bacillota</taxon>
        <taxon>Bacilli</taxon>
        <taxon>Bacillales</taxon>
        <taxon>Bacillaceae</taxon>
        <taxon>Bacillus</taxon>
    </lineage>
</organism>
<reference evidence="1 2" key="1">
    <citation type="submission" date="2017-08" db="EMBL/GenBank/DDBJ databases">
        <authorList>
            <person name="de Groot N.N."/>
        </authorList>
    </citation>
    <scope>NUCLEOTIDE SEQUENCE [LARGE SCALE GENOMIC DNA]</scope>
    <source>
        <strain evidence="1 2">JC228</strain>
    </source>
</reference>
<proteinExistence type="predicted"/>
<keyword evidence="2" id="KW-1185">Reference proteome</keyword>
<dbReference type="AlphaFoldDB" id="A0A285CH08"/>
<evidence type="ECO:0000313" key="2">
    <source>
        <dbReference type="Proteomes" id="UP000219546"/>
    </source>
</evidence>
<protein>
    <submittedName>
        <fullName evidence="1">Uncharacterized protein</fullName>
    </submittedName>
</protein>
<dbReference type="EMBL" id="OAOP01000001">
    <property type="protein sequence ID" value="SNX66877.1"/>
    <property type="molecule type" value="Genomic_DNA"/>
</dbReference>
<name>A0A285CH08_9BACI</name>
<dbReference type="RefSeq" id="WP_281257271.1">
    <property type="nucleotide sequence ID" value="NZ_JBEPMQ010000012.1"/>
</dbReference>
<dbReference type="Proteomes" id="UP000219546">
    <property type="component" value="Unassembled WGS sequence"/>
</dbReference>
<accession>A0A285CH08</accession>